<evidence type="ECO:0000259" key="6">
    <source>
        <dbReference type="PROSITE" id="PS51007"/>
    </source>
</evidence>
<feature type="chain" id="PRO_5032984097" evidence="5">
    <location>
        <begin position="23"/>
        <end position="116"/>
    </location>
</feature>
<organism evidence="7 8">
    <name type="scientific">Neptunomonas japonica JAMM 1380</name>
    <dbReference type="NCBI Taxonomy" id="1441457"/>
    <lineage>
        <taxon>Bacteria</taxon>
        <taxon>Pseudomonadati</taxon>
        <taxon>Pseudomonadota</taxon>
        <taxon>Gammaproteobacteria</taxon>
        <taxon>Oceanospirillales</taxon>
        <taxon>Oceanospirillaceae</taxon>
        <taxon>Neptunomonas</taxon>
    </lineage>
</organism>
<dbReference type="InterPro" id="IPR036909">
    <property type="entry name" value="Cyt_c-like_dom_sf"/>
</dbReference>
<gene>
    <name evidence="7" type="ORF">NEJAP_0514</name>
</gene>
<dbReference type="EMBL" id="AP014546">
    <property type="protein sequence ID" value="BBB28471.1"/>
    <property type="molecule type" value="Genomic_DNA"/>
</dbReference>
<keyword evidence="2 4" id="KW-0479">Metal-binding</keyword>
<dbReference type="GO" id="GO:0020037">
    <property type="term" value="F:heme binding"/>
    <property type="evidence" value="ECO:0007669"/>
    <property type="project" value="InterPro"/>
</dbReference>
<keyword evidence="5" id="KW-0732">Signal</keyword>
<proteinExistence type="predicted"/>
<dbReference type="PROSITE" id="PS51007">
    <property type="entry name" value="CYTC"/>
    <property type="match status" value="1"/>
</dbReference>
<dbReference type="AlphaFoldDB" id="A0A7R6SUL2"/>
<dbReference type="RefSeq" id="WP_201349167.1">
    <property type="nucleotide sequence ID" value="NZ_AP014546.1"/>
</dbReference>
<dbReference type="Gene3D" id="1.10.760.10">
    <property type="entry name" value="Cytochrome c-like domain"/>
    <property type="match status" value="1"/>
</dbReference>
<evidence type="ECO:0000256" key="1">
    <source>
        <dbReference type="ARBA" id="ARBA00022617"/>
    </source>
</evidence>
<evidence type="ECO:0000313" key="8">
    <source>
        <dbReference type="Proteomes" id="UP000595332"/>
    </source>
</evidence>
<evidence type="ECO:0000256" key="5">
    <source>
        <dbReference type="SAM" id="SignalP"/>
    </source>
</evidence>
<evidence type="ECO:0000256" key="3">
    <source>
        <dbReference type="ARBA" id="ARBA00023004"/>
    </source>
</evidence>
<dbReference type="PROSITE" id="PS51257">
    <property type="entry name" value="PROKAR_LIPOPROTEIN"/>
    <property type="match status" value="1"/>
</dbReference>
<protein>
    <submittedName>
        <fullName evidence="7">Cytochrome c</fullName>
    </submittedName>
</protein>
<keyword evidence="1 4" id="KW-0349">Heme</keyword>
<reference evidence="7 8" key="1">
    <citation type="journal article" date="2008" name="Int. J. Syst. Evol. Microbiol.">
        <title>Neptunomonas japonica sp. nov., an Osedax japonicus symbiont-like bacterium isolated from sediment adjacent to sperm whale carcasses off Kagoshima, Japan.</title>
        <authorList>
            <person name="Miyazaki M."/>
            <person name="Nogi Y."/>
            <person name="Fujiwara Y."/>
            <person name="Kawato M."/>
            <person name="Kubokawa K."/>
            <person name="Horikoshi K."/>
        </authorList>
    </citation>
    <scope>NUCLEOTIDE SEQUENCE [LARGE SCALE GENOMIC DNA]</scope>
    <source>
        <strain evidence="7 8">JAMM 1380</strain>
    </source>
</reference>
<dbReference type="KEGG" id="njp:NEJAP_0514"/>
<dbReference type="Pfam" id="PF13442">
    <property type="entry name" value="Cytochrome_CBB3"/>
    <property type="match status" value="1"/>
</dbReference>
<name>A0A7R6SUL2_9GAMM</name>
<feature type="signal peptide" evidence="5">
    <location>
        <begin position="1"/>
        <end position="22"/>
    </location>
</feature>
<evidence type="ECO:0000256" key="4">
    <source>
        <dbReference type="PROSITE-ProRule" id="PRU00433"/>
    </source>
</evidence>
<accession>A0A7R6SUL2</accession>
<evidence type="ECO:0000313" key="7">
    <source>
        <dbReference type="EMBL" id="BBB28471.1"/>
    </source>
</evidence>
<dbReference type="SUPFAM" id="SSF46626">
    <property type="entry name" value="Cytochrome c"/>
    <property type="match status" value="1"/>
</dbReference>
<evidence type="ECO:0000256" key="2">
    <source>
        <dbReference type="ARBA" id="ARBA00022723"/>
    </source>
</evidence>
<dbReference type="InterPro" id="IPR009056">
    <property type="entry name" value="Cyt_c-like_dom"/>
</dbReference>
<dbReference type="Proteomes" id="UP000595332">
    <property type="component" value="Chromosome"/>
</dbReference>
<sequence length="116" mass="13315">MKNFAAQVYSLLLSSLILSGCAEENPLQLKQGDQLYSYYCMQCHIKNGVGAMYEYLPENREKMTSYEIVLMIKHGYSMGHQMPVFTQLSDKQADAIAKYVVKIQKNPKNPRNNRSE</sequence>
<feature type="domain" description="Cytochrome c" evidence="6">
    <location>
        <begin position="27"/>
        <end position="104"/>
    </location>
</feature>
<dbReference type="GO" id="GO:0009055">
    <property type="term" value="F:electron transfer activity"/>
    <property type="evidence" value="ECO:0007669"/>
    <property type="project" value="InterPro"/>
</dbReference>
<keyword evidence="3 4" id="KW-0408">Iron</keyword>
<keyword evidence="8" id="KW-1185">Reference proteome</keyword>
<dbReference type="GO" id="GO:0046872">
    <property type="term" value="F:metal ion binding"/>
    <property type="evidence" value="ECO:0007669"/>
    <property type="project" value="UniProtKB-KW"/>
</dbReference>